<reference evidence="3" key="1">
    <citation type="journal article" date="2019" name="Gigascience">
        <title>De novo genome assembly of the endangered Acer yangbiense, a plant species with extremely small populations endemic to Yunnan Province, China.</title>
        <authorList>
            <person name="Yang J."/>
            <person name="Wariss H.M."/>
            <person name="Tao L."/>
            <person name="Zhang R."/>
            <person name="Yun Q."/>
            <person name="Hollingsworth P."/>
            <person name="Dao Z."/>
            <person name="Luo G."/>
            <person name="Guo H."/>
            <person name="Ma Y."/>
            <person name="Sun W."/>
        </authorList>
    </citation>
    <scope>NUCLEOTIDE SEQUENCE [LARGE SCALE GENOMIC DNA]</scope>
    <source>
        <strain evidence="3">cv. br00</strain>
    </source>
</reference>
<proteinExistence type="predicted"/>
<organism evidence="2 3">
    <name type="scientific">Salix brachista</name>
    <dbReference type="NCBI Taxonomy" id="2182728"/>
    <lineage>
        <taxon>Eukaryota</taxon>
        <taxon>Viridiplantae</taxon>
        <taxon>Streptophyta</taxon>
        <taxon>Embryophyta</taxon>
        <taxon>Tracheophyta</taxon>
        <taxon>Spermatophyta</taxon>
        <taxon>Magnoliopsida</taxon>
        <taxon>eudicotyledons</taxon>
        <taxon>Gunneridae</taxon>
        <taxon>Pentapetalae</taxon>
        <taxon>rosids</taxon>
        <taxon>fabids</taxon>
        <taxon>Malpighiales</taxon>
        <taxon>Salicaceae</taxon>
        <taxon>Saliceae</taxon>
        <taxon>Salix</taxon>
    </lineage>
</organism>
<gene>
    <name evidence="2" type="ORF">DKX38_000785</name>
</gene>
<keyword evidence="3" id="KW-1185">Reference proteome</keyword>
<dbReference type="EMBL" id="VDCV01000001">
    <property type="protein sequence ID" value="KAB5573591.1"/>
    <property type="molecule type" value="Genomic_DNA"/>
</dbReference>
<dbReference type="Proteomes" id="UP000326939">
    <property type="component" value="Chromosome 1"/>
</dbReference>
<name>A0A5N5P4F6_9ROSI</name>
<protein>
    <submittedName>
        <fullName evidence="2">Uncharacterized protein</fullName>
    </submittedName>
</protein>
<comment type="caution">
    <text evidence="2">The sequence shown here is derived from an EMBL/GenBank/DDBJ whole genome shotgun (WGS) entry which is preliminary data.</text>
</comment>
<feature type="region of interest" description="Disordered" evidence="1">
    <location>
        <begin position="83"/>
        <end position="114"/>
    </location>
</feature>
<evidence type="ECO:0000313" key="2">
    <source>
        <dbReference type="EMBL" id="KAB5573591.1"/>
    </source>
</evidence>
<dbReference type="AlphaFoldDB" id="A0A5N5P4F6"/>
<accession>A0A5N5P4F6</accession>
<feature type="compositionally biased region" description="Basic and acidic residues" evidence="1">
    <location>
        <begin position="93"/>
        <end position="110"/>
    </location>
</feature>
<sequence>MYGNKIKGCITFTHTCLYSLSHAPFSLDALHGMNKVKNFPETKMHPRLKCSTLHHPVKSAHQNLPIPFMDVFIPEDYVMRRRKEKRAAAAAGKRQEESRGRGAEEKKTHPSNESFVANGLSECAIFSWFSA</sequence>
<evidence type="ECO:0000256" key="1">
    <source>
        <dbReference type="SAM" id="MobiDB-lite"/>
    </source>
</evidence>
<evidence type="ECO:0000313" key="3">
    <source>
        <dbReference type="Proteomes" id="UP000326939"/>
    </source>
</evidence>